<reference evidence="3" key="1">
    <citation type="submission" date="2006-01" db="EMBL/GenBank/DDBJ databases">
        <title>Genome of the cyst-dividing bacterium Ramlibacter tataouinensis.</title>
        <authorList>
            <person name="Barakat M."/>
            <person name="Ortet P."/>
            <person name="De Luca G."/>
            <person name="Jourlin-Castelli C."/>
            <person name="Ansaldi M."/>
            <person name="Py B."/>
            <person name="Fichant G."/>
            <person name="Coutinho P."/>
            <person name="Voulhoux R."/>
            <person name="Bastien O."/>
            <person name="Roy S."/>
            <person name="Marechal E."/>
            <person name="Henrissat B."/>
            <person name="Quentin Y."/>
            <person name="Noirot P."/>
            <person name="Filloux A."/>
            <person name="Mejean V."/>
            <person name="DuBow M."/>
            <person name="Barras F."/>
            <person name="Heulin T."/>
        </authorList>
    </citation>
    <scope>NUCLEOTIDE SEQUENCE [LARGE SCALE GENOMIC DNA]</scope>
    <source>
        <strain evidence="3">ATCC BAA-407 / DSM 14655 / LMG 21543 / TTB310</strain>
    </source>
</reference>
<dbReference type="eggNOG" id="ENOG5032Y0F">
    <property type="taxonomic scope" value="Bacteria"/>
</dbReference>
<keyword evidence="1" id="KW-0472">Membrane</keyword>
<dbReference type="STRING" id="365046.Rta_28990"/>
<name>F5Y6C8_RAMTT</name>
<dbReference type="Proteomes" id="UP000008385">
    <property type="component" value="Chromosome"/>
</dbReference>
<protein>
    <submittedName>
        <fullName evidence="2">Uncharacterized protein</fullName>
    </submittedName>
</protein>
<keyword evidence="1" id="KW-1133">Transmembrane helix</keyword>
<gene>
    <name evidence="2" type="ordered locus">Rta_28990</name>
</gene>
<organism evidence="2 3">
    <name type="scientific">Ramlibacter tataouinensis (strain ATCC BAA-407 / DSM 14655 / LMG 21543 / TTB310)</name>
    <dbReference type="NCBI Taxonomy" id="365046"/>
    <lineage>
        <taxon>Bacteria</taxon>
        <taxon>Pseudomonadati</taxon>
        <taxon>Pseudomonadota</taxon>
        <taxon>Betaproteobacteria</taxon>
        <taxon>Burkholderiales</taxon>
        <taxon>Comamonadaceae</taxon>
        <taxon>Ramlibacter</taxon>
    </lineage>
</organism>
<accession>F5Y6C8</accession>
<keyword evidence="3" id="KW-1185">Reference proteome</keyword>
<dbReference type="AlphaFoldDB" id="F5Y6C8"/>
<evidence type="ECO:0000256" key="1">
    <source>
        <dbReference type="SAM" id="Phobius"/>
    </source>
</evidence>
<dbReference type="KEGG" id="rta:Rta_28990"/>
<feature type="transmembrane region" description="Helical" evidence="1">
    <location>
        <begin position="89"/>
        <end position="110"/>
    </location>
</feature>
<dbReference type="EMBL" id="CP000245">
    <property type="protein sequence ID" value="AEG94002.1"/>
    <property type="molecule type" value="Genomic_DNA"/>
</dbReference>
<feature type="transmembrane region" description="Helical" evidence="1">
    <location>
        <begin position="26"/>
        <end position="50"/>
    </location>
</feature>
<evidence type="ECO:0000313" key="3">
    <source>
        <dbReference type="Proteomes" id="UP000008385"/>
    </source>
</evidence>
<evidence type="ECO:0000313" key="2">
    <source>
        <dbReference type="EMBL" id="AEG94002.1"/>
    </source>
</evidence>
<keyword evidence="1" id="KW-0812">Transmembrane</keyword>
<dbReference type="HOGENOM" id="CLU_164747_0_0_4"/>
<sequence>MVANYKIRSRGKHLRCRDSRMGPFDFLLHLANFAAPALGLALLLVAAARLLGLNRPAAPPAWAQVAVVFAAGLAVLGVGLWWFGRDGKMVTYGALVGVAATVQWLLTGAWRR</sequence>
<feature type="transmembrane region" description="Helical" evidence="1">
    <location>
        <begin position="62"/>
        <end position="83"/>
    </location>
</feature>
<reference evidence="2 3" key="2">
    <citation type="journal article" date="2011" name="PLoS ONE">
        <title>The Cyst-Dividing Bacterium Ramlibacter tataouinensis TTB310 Genome Reveals a Well-Stocked Toolbox for Adaptation to a Desert Environment.</title>
        <authorList>
            <person name="De Luca G."/>
            <person name="Barakat M."/>
            <person name="Ortet P."/>
            <person name="Fochesato S."/>
            <person name="Jourlin-Castelli C."/>
            <person name="Ansaldi M."/>
            <person name="Py B."/>
            <person name="Fichant G."/>
            <person name="Coutinho P.M."/>
            <person name="Voulhoux R."/>
            <person name="Bastien O."/>
            <person name="Marechal E."/>
            <person name="Henrissat B."/>
            <person name="Quentin Y."/>
            <person name="Noirot P."/>
            <person name="Filloux A."/>
            <person name="Mejean V."/>
            <person name="Dubow M.S."/>
            <person name="Barras F."/>
            <person name="Barbe V."/>
            <person name="Weissenbach J."/>
            <person name="Mihalcescu I."/>
            <person name="Vermeglio A."/>
            <person name="Achouak W."/>
            <person name="Heulin T."/>
        </authorList>
    </citation>
    <scope>NUCLEOTIDE SEQUENCE [LARGE SCALE GENOMIC DNA]</scope>
    <source>
        <strain evidence="3">ATCC BAA-407 / DSM 14655 / LMG 21543 / TTB310</strain>
    </source>
</reference>
<proteinExistence type="predicted"/>